<protein>
    <recommendedName>
        <fullName evidence="1">ATP-dependent Clp protease adapter protein ClpS</fullName>
    </recommendedName>
</protein>
<evidence type="ECO:0000313" key="3">
    <source>
        <dbReference type="EMBL" id="GAA4791820.1"/>
    </source>
</evidence>
<evidence type="ECO:0000313" key="4">
    <source>
        <dbReference type="Proteomes" id="UP001500187"/>
    </source>
</evidence>
<dbReference type="PANTHER" id="PTHR33473">
    <property type="entry name" value="ATP-DEPENDENT CLP PROTEASE ADAPTER PROTEIN CLPS1, CHLOROPLASTIC"/>
    <property type="match status" value="1"/>
</dbReference>
<reference evidence="4" key="1">
    <citation type="journal article" date="2019" name="Int. J. Syst. Evol. Microbiol.">
        <title>The Global Catalogue of Microorganisms (GCM) 10K type strain sequencing project: providing services to taxonomists for standard genome sequencing and annotation.</title>
        <authorList>
            <consortium name="The Broad Institute Genomics Platform"/>
            <consortium name="The Broad Institute Genome Sequencing Center for Infectious Disease"/>
            <person name="Wu L."/>
            <person name="Ma J."/>
        </authorList>
    </citation>
    <scope>NUCLEOTIDE SEQUENCE [LARGE SCALE GENOMIC DNA]</scope>
    <source>
        <strain evidence="4">JCM 18541</strain>
    </source>
</reference>
<dbReference type="PANTHER" id="PTHR33473:SF19">
    <property type="entry name" value="ATP-DEPENDENT CLP PROTEASE ADAPTER PROTEIN CLPS"/>
    <property type="match status" value="1"/>
</dbReference>
<dbReference type="InterPro" id="IPR014719">
    <property type="entry name" value="Ribosomal_bL12_C/ClpS-like"/>
</dbReference>
<evidence type="ECO:0000259" key="2">
    <source>
        <dbReference type="Pfam" id="PF02617"/>
    </source>
</evidence>
<comment type="subunit">
    <text evidence="1">Binds to the N-terminal domain of the chaperone ClpA.</text>
</comment>
<organism evidence="3 4">
    <name type="scientific">Rothia endophytica</name>
    <dbReference type="NCBI Taxonomy" id="1324766"/>
    <lineage>
        <taxon>Bacteria</taxon>
        <taxon>Bacillati</taxon>
        <taxon>Actinomycetota</taxon>
        <taxon>Actinomycetes</taxon>
        <taxon>Micrococcales</taxon>
        <taxon>Micrococcaceae</taxon>
        <taxon>Rothia</taxon>
    </lineage>
</organism>
<dbReference type="RefSeq" id="WP_345444879.1">
    <property type="nucleotide sequence ID" value="NZ_BAABKP010000001.1"/>
</dbReference>
<evidence type="ECO:0000256" key="1">
    <source>
        <dbReference type="HAMAP-Rule" id="MF_00302"/>
    </source>
</evidence>
<dbReference type="SUPFAM" id="SSF54736">
    <property type="entry name" value="ClpS-like"/>
    <property type="match status" value="1"/>
</dbReference>
<comment type="similarity">
    <text evidence="1">Belongs to the ClpS family.</text>
</comment>
<dbReference type="Gene3D" id="3.30.1390.10">
    <property type="match status" value="1"/>
</dbReference>
<accession>A0ABP9B7S6</accession>
<name>A0ABP9B7S6_9MICC</name>
<sequence>MSNHYQPVLSTAGAETLPDLDQLLDADTFTAPDVPWHVLVWNDPVNLMSYVSYVFRSYFGYDRAQAEKLMMTVHTEGKATVFTGSKEEAERHTSALHTWGLWATFERAES</sequence>
<dbReference type="HAMAP" id="MF_00302">
    <property type="entry name" value="ClpS"/>
    <property type="match status" value="1"/>
</dbReference>
<dbReference type="InterPro" id="IPR022935">
    <property type="entry name" value="ClpS"/>
</dbReference>
<dbReference type="Proteomes" id="UP001500187">
    <property type="component" value="Unassembled WGS sequence"/>
</dbReference>
<dbReference type="NCBIfam" id="NF000668">
    <property type="entry name" value="PRK00033.1-1"/>
    <property type="match status" value="1"/>
</dbReference>
<dbReference type="EMBL" id="BAABKP010000001">
    <property type="protein sequence ID" value="GAA4791820.1"/>
    <property type="molecule type" value="Genomic_DNA"/>
</dbReference>
<gene>
    <name evidence="1" type="primary">clpS</name>
    <name evidence="3" type="ORF">GCM10023352_07600</name>
</gene>
<proteinExistence type="inferred from homology"/>
<dbReference type="InterPro" id="IPR003769">
    <property type="entry name" value="ClpS_core"/>
</dbReference>
<keyword evidence="4" id="KW-1185">Reference proteome</keyword>
<feature type="domain" description="Adaptor protein ClpS core" evidence="2">
    <location>
        <begin position="34"/>
        <end position="99"/>
    </location>
</feature>
<dbReference type="Pfam" id="PF02617">
    <property type="entry name" value="ClpS"/>
    <property type="match status" value="1"/>
</dbReference>
<comment type="caution">
    <text evidence="3">The sequence shown here is derived from an EMBL/GenBank/DDBJ whole genome shotgun (WGS) entry which is preliminary data.</text>
</comment>
<comment type="function">
    <text evidence="1">Involved in the modulation of the specificity of the ClpAP-mediated ATP-dependent protein degradation.</text>
</comment>